<dbReference type="AlphaFoldDB" id="A0A918U0F3"/>
<evidence type="ECO:0000313" key="4">
    <source>
        <dbReference type="EMBL" id="GHC71330.1"/>
    </source>
</evidence>
<protein>
    <recommendedName>
        <fullName evidence="3">PPM-type phosphatase domain-containing protein</fullName>
    </recommendedName>
</protein>
<accession>A0A918U0F3</accession>
<dbReference type="InterPro" id="IPR001932">
    <property type="entry name" value="PPM-type_phosphatase-like_dom"/>
</dbReference>
<feature type="domain" description="PPM-type phosphatase" evidence="3">
    <location>
        <begin position="114"/>
        <end position="337"/>
    </location>
</feature>
<dbReference type="SMART" id="SM00331">
    <property type="entry name" value="PP2C_SIG"/>
    <property type="match status" value="1"/>
</dbReference>
<proteinExistence type="predicted"/>
<dbReference type="FunFam" id="3.60.40.10:FF:000058">
    <property type="entry name" value="Stage II sporulation protein E"/>
    <property type="match status" value="1"/>
</dbReference>
<feature type="transmembrane region" description="Helical" evidence="2">
    <location>
        <begin position="65"/>
        <end position="82"/>
    </location>
</feature>
<feature type="transmembrane region" description="Helical" evidence="2">
    <location>
        <begin position="20"/>
        <end position="53"/>
    </location>
</feature>
<evidence type="ECO:0000256" key="2">
    <source>
        <dbReference type="SAM" id="Phobius"/>
    </source>
</evidence>
<dbReference type="GO" id="GO:0016791">
    <property type="term" value="F:phosphatase activity"/>
    <property type="evidence" value="ECO:0007669"/>
    <property type="project" value="TreeGrafter"/>
</dbReference>
<keyword evidence="2" id="KW-0472">Membrane</keyword>
<dbReference type="Pfam" id="PF07228">
    <property type="entry name" value="SpoIIE"/>
    <property type="match status" value="1"/>
</dbReference>
<dbReference type="InterPro" id="IPR036457">
    <property type="entry name" value="PPM-type-like_dom_sf"/>
</dbReference>
<name>A0A918U0F3_STRCJ</name>
<keyword evidence="2" id="KW-1133">Transmembrane helix</keyword>
<dbReference type="Proteomes" id="UP000646244">
    <property type="component" value="Unassembled WGS sequence"/>
</dbReference>
<evidence type="ECO:0000313" key="5">
    <source>
        <dbReference type="Proteomes" id="UP000646244"/>
    </source>
</evidence>
<dbReference type="Gene3D" id="3.60.40.10">
    <property type="entry name" value="PPM-type phosphatase domain"/>
    <property type="match status" value="1"/>
</dbReference>
<keyword evidence="2" id="KW-0812">Transmembrane</keyword>
<reference evidence="4" key="2">
    <citation type="submission" date="2020-09" db="EMBL/GenBank/DDBJ databases">
        <authorList>
            <person name="Sun Q."/>
            <person name="Ohkuma M."/>
        </authorList>
    </citation>
    <scope>NUCLEOTIDE SEQUENCE</scope>
    <source>
        <strain evidence="4">JCM 4633</strain>
    </source>
</reference>
<sequence>MIMALDLVTGPDIHLGPLLVAAPALTAAIGGARLTALVGALAVAAQITLGFLFGRATTADHQAQTVALFLATVFIVAFRIVHERHEQAMDQVRSVADAAQKVLLRPLPPRIGELCLASVYVAAEAEAKIGGDLFAAVRARKGTRVLIGDVRGKGLDAIGDAALLLGAFRAAAHRFPPLPRLVAHLHNTVYWDADGPPGDPAVGEGFVTAAVLEIHDDEPLLELISCGHPPPLILREGGVIPLAVSDPSLPLGVGGEQSEGDYTAESFTYRDDDLLLLYTDGVIEARSPGGAFYPLAERLALWRETEPGRLVRRVHEDLLAHTGGSLDDDVALLAIKRCP</sequence>
<evidence type="ECO:0000256" key="1">
    <source>
        <dbReference type="ARBA" id="ARBA00022801"/>
    </source>
</evidence>
<dbReference type="InterPro" id="IPR052016">
    <property type="entry name" value="Bact_Sigma-Reg"/>
</dbReference>
<dbReference type="EMBL" id="BMVB01000032">
    <property type="protein sequence ID" value="GHC71330.1"/>
    <property type="molecule type" value="Genomic_DNA"/>
</dbReference>
<comment type="caution">
    <text evidence="4">The sequence shown here is derived from an EMBL/GenBank/DDBJ whole genome shotgun (WGS) entry which is preliminary data.</text>
</comment>
<dbReference type="PANTHER" id="PTHR43156:SF2">
    <property type="entry name" value="STAGE II SPORULATION PROTEIN E"/>
    <property type="match status" value="1"/>
</dbReference>
<keyword evidence="1" id="KW-0378">Hydrolase</keyword>
<organism evidence="4 5">
    <name type="scientific">Streptomyces cinnamoneus</name>
    <name type="common">Streptoverticillium cinnamoneum</name>
    <dbReference type="NCBI Taxonomy" id="53446"/>
    <lineage>
        <taxon>Bacteria</taxon>
        <taxon>Bacillati</taxon>
        <taxon>Actinomycetota</taxon>
        <taxon>Actinomycetes</taxon>
        <taxon>Kitasatosporales</taxon>
        <taxon>Streptomycetaceae</taxon>
        <taxon>Streptomyces</taxon>
        <taxon>Streptomyces cinnamoneus group</taxon>
    </lineage>
</organism>
<gene>
    <name evidence="4" type="ORF">GCM10010507_57870</name>
</gene>
<evidence type="ECO:0000259" key="3">
    <source>
        <dbReference type="SMART" id="SM00331"/>
    </source>
</evidence>
<reference evidence="4" key="1">
    <citation type="journal article" date="2014" name="Int. J. Syst. Evol. Microbiol.">
        <title>Complete genome sequence of Corynebacterium casei LMG S-19264T (=DSM 44701T), isolated from a smear-ripened cheese.</title>
        <authorList>
            <consortium name="US DOE Joint Genome Institute (JGI-PGF)"/>
            <person name="Walter F."/>
            <person name="Albersmeier A."/>
            <person name="Kalinowski J."/>
            <person name="Ruckert C."/>
        </authorList>
    </citation>
    <scope>NUCLEOTIDE SEQUENCE</scope>
    <source>
        <strain evidence="4">JCM 4633</strain>
    </source>
</reference>
<dbReference type="PANTHER" id="PTHR43156">
    <property type="entry name" value="STAGE II SPORULATION PROTEIN E-RELATED"/>
    <property type="match status" value="1"/>
</dbReference>
<dbReference type="SUPFAM" id="SSF81606">
    <property type="entry name" value="PP2C-like"/>
    <property type="match status" value="1"/>
</dbReference>